<dbReference type="Proteomes" id="UP000503308">
    <property type="component" value="Chromosome"/>
</dbReference>
<keyword evidence="1" id="KW-0472">Membrane</keyword>
<dbReference type="KEGG" id="rpon:G3256_12810"/>
<dbReference type="AlphaFoldDB" id="A0A858SX03"/>
<protein>
    <submittedName>
        <fullName evidence="2">Thermonuclease family protein</fullName>
    </submittedName>
</protein>
<accession>A0A858SX03</accession>
<dbReference type="SUPFAM" id="SSF50199">
    <property type="entry name" value="Staphylococcal nuclease"/>
    <property type="match status" value="1"/>
</dbReference>
<dbReference type="RefSeq" id="WP_169641199.1">
    <property type="nucleotide sequence ID" value="NZ_CP048788.1"/>
</dbReference>
<feature type="transmembrane region" description="Helical" evidence="1">
    <location>
        <begin position="23"/>
        <end position="46"/>
    </location>
</feature>
<keyword evidence="1" id="KW-1133">Transmembrane helix</keyword>
<dbReference type="Gene3D" id="2.40.50.90">
    <property type="match status" value="1"/>
</dbReference>
<name>A0A858SX03_9RHOB</name>
<gene>
    <name evidence="2" type="ORF">G3256_12810</name>
</gene>
<dbReference type="EMBL" id="CP048788">
    <property type="protein sequence ID" value="QJF51981.1"/>
    <property type="molecule type" value="Genomic_DNA"/>
</dbReference>
<reference evidence="2 3" key="1">
    <citation type="submission" date="2020-02" db="EMBL/GenBank/DDBJ databases">
        <title>Genome sequence of Roseobacter ponti.</title>
        <authorList>
            <person name="Hollensteiner J."/>
            <person name="Schneider D."/>
            <person name="Poehlein A."/>
            <person name="Daniel R."/>
        </authorList>
    </citation>
    <scope>NUCLEOTIDE SEQUENCE [LARGE SCALE GENOMIC DNA]</scope>
    <source>
        <strain evidence="2 3">DSM 106830</strain>
    </source>
</reference>
<keyword evidence="3" id="KW-1185">Reference proteome</keyword>
<evidence type="ECO:0000313" key="3">
    <source>
        <dbReference type="Proteomes" id="UP000503308"/>
    </source>
</evidence>
<organism evidence="2 3">
    <name type="scientific">Roseobacter ponti</name>
    <dbReference type="NCBI Taxonomy" id="1891787"/>
    <lineage>
        <taxon>Bacteria</taxon>
        <taxon>Pseudomonadati</taxon>
        <taxon>Pseudomonadota</taxon>
        <taxon>Alphaproteobacteria</taxon>
        <taxon>Rhodobacterales</taxon>
        <taxon>Roseobacteraceae</taxon>
        <taxon>Roseobacter</taxon>
    </lineage>
</organism>
<evidence type="ECO:0000256" key="1">
    <source>
        <dbReference type="SAM" id="Phobius"/>
    </source>
</evidence>
<dbReference type="InterPro" id="IPR035437">
    <property type="entry name" value="SNase_OB-fold_sf"/>
</dbReference>
<evidence type="ECO:0000313" key="2">
    <source>
        <dbReference type="EMBL" id="QJF51981.1"/>
    </source>
</evidence>
<keyword evidence="1" id="KW-0812">Transmembrane</keyword>
<sequence length="182" mass="19762">MTTETISLSEARLAKRSQPRRKVALAFLGLSGIVLMACAATGLSVVSSGSFGGAQSGARQITGYPTLSRVIDADTIVVEETRVRLDGISAPERGHEAYTKGKWFVADLMREAKSIECDLEGRKSYDREVAACFFIMQDGTRIDPQAEAVKAGLARDCPRYSGGRYKQFETDDSRALPLPGYC</sequence>
<proteinExistence type="predicted"/>